<dbReference type="Proteomes" id="UP001458880">
    <property type="component" value="Unassembled WGS sequence"/>
</dbReference>
<evidence type="ECO:0000313" key="1">
    <source>
        <dbReference type="EMBL" id="KAK9674798.1"/>
    </source>
</evidence>
<keyword evidence="2" id="KW-1185">Reference proteome</keyword>
<proteinExistence type="predicted"/>
<evidence type="ECO:0000313" key="2">
    <source>
        <dbReference type="Proteomes" id="UP001458880"/>
    </source>
</evidence>
<dbReference type="InterPro" id="IPR021109">
    <property type="entry name" value="Peptidase_aspartic_dom_sf"/>
</dbReference>
<gene>
    <name evidence="1" type="ORF">QE152_g40844</name>
</gene>
<organism evidence="1 2">
    <name type="scientific">Popillia japonica</name>
    <name type="common">Japanese beetle</name>
    <dbReference type="NCBI Taxonomy" id="7064"/>
    <lineage>
        <taxon>Eukaryota</taxon>
        <taxon>Metazoa</taxon>
        <taxon>Ecdysozoa</taxon>
        <taxon>Arthropoda</taxon>
        <taxon>Hexapoda</taxon>
        <taxon>Insecta</taxon>
        <taxon>Pterygota</taxon>
        <taxon>Neoptera</taxon>
        <taxon>Endopterygota</taxon>
        <taxon>Coleoptera</taxon>
        <taxon>Polyphaga</taxon>
        <taxon>Scarabaeiformia</taxon>
        <taxon>Scarabaeidae</taxon>
        <taxon>Rutelinae</taxon>
        <taxon>Popillia</taxon>
    </lineage>
</organism>
<comment type="caution">
    <text evidence="1">The sequence shown here is derived from an EMBL/GenBank/DDBJ whole genome shotgun (WGS) entry which is preliminary data.</text>
</comment>
<reference evidence="1 2" key="1">
    <citation type="journal article" date="2024" name="BMC Genomics">
        <title>De novo assembly and annotation of Popillia japonica's genome with initial clues to its potential as an invasive pest.</title>
        <authorList>
            <person name="Cucini C."/>
            <person name="Boschi S."/>
            <person name="Funari R."/>
            <person name="Cardaioli E."/>
            <person name="Iannotti N."/>
            <person name="Marturano G."/>
            <person name="Paoli F."/>
            <person name="Bruttini M."/>
            <person name="Carapelli A."/>
            <person name="Frati F."/>
            <person name="Nardi F."/>
        </authorList>
    </citation>
    <scope>NUCLEOTIDE SEQUENCE [LARGE SCALE GENOMIC DNA]</scope>
    <source>
        <strain evidence="1">DMR45628</strain>
    </source>
</reference>
<name>A0AAW1HF81_POPJA</name>
<dbReference type="EMBL" id="JASPKY010001507">
    <property type="protein sequence ID" value="KAK9674798.1"/>
    <property type="molecule type" value="Genomic_DNA"/>
</dbReference>
<sequence>MSIVDDLDDILTRFAEITIFDDMAQINLSMRDYCETIPHFDGDPLNISTFISSCDSFVHIARPNDAEFNSFLFRAIISTLKAIDFEERCLNQLSLLTARNNVTEQNAALRQNKIDLYRGLALQTFINGLRQPMRVIMQCRTPANLEEALNYAQEQENLQMQKHRQTYMFKTNPPKSAHPPQKSFIPVTVPKFVIPQPTQQNFHNNLNRPQHKFHIFDFNPNYDGLIGLDLLKELNATIDLKNNRLLTRNAVRFRSIERIKRYNRPKKQSIINPKCSNPYSFI</sequence>
<accession>A0AAW1HF81</accession>
<dbReference type="Gene3D" id="2.40.70.10">
    <property type="entry name" value="Acid Proteases"/>
    <property type="match status" value="1"/>
</dbReference>
<protein>
    <submittedName>
        <fullName evidence="1">Uncharacterized protein</fullName>
    </submittedName>
</protein>
<dbReference type="AlphaFoldDB" id="A0AAW1HF81"/>